<name>A0AAN7QS19_9MYRT</name>
<gene>
    <name evidence="3" type="ORF">SAY87_028872</name>
</gene>
<sequence length="97" mass="9764">MSAQSLLGIAATGQYSVEGFHGPVWPAKAAILALCVAVLVMVVGAHEGHDHSPASAPAPHTHNHDSTGTTSAVPSVMVGALMVLVSLLLVFGKNNGS</sequence>
<feature type="transmembrane region" description="Helical" evidence="2">
    <location>
        <begin position="72"/>
        <end position="91"/>
    </location>
</feature>
<dbReference type="EMBL" id="JAXIOK010000004">
    <property type="protein sequence ID" value="KAK4773853.1"/>
    <property type="molecule type" value="Genomic_DNA"/>
</dbReference>
<comment type="caution">
    <text evidence="3">The sequence shown here is derived from an EMBL/GenBank/DDBJ whole genome shotgun (WGS) entry which is preliminary data.</text>
</comment>
<evidence type="ECO:0000313" key="4">
    <source>
        <dbReference type="Proteomes" id="UP001345219"/>
    </source>
</evidence>
<keyword evidence="2" id="KW-0472">Membrane</keyword>
<organism evidence="3 4">
    <name type="scientific">Trapa incisa</name>
    <dbReference type="NCBI Taxonomy" id="236973"/>
    <lineage>
        <taxon>Eukaryota</taxon>
        <taxon>Viridiplantae</taxon>
        <taxon>Streptophyta</taxon>
        <taxon>Embryophyta</taxon>
        <taxon>Tracheophyta</taxon>
        <taxon>Spermatophyta</taxon>
        <taxon>Magnoliopsida</taxon>
        <taxon>eudicotyledons</taxon>
        <taxon>Gunneridae</taxon>
        <taxon>Pentapetalae</taxon>
        <taxon>rosids</taxon>
        <taxon>malvids</taxon>
        <taxon>Myrtales</taxon>
        <taxon>Lythraceae</taxon>
        <taxon>Trapa</taxon>
    </lineage>
</organism>
<proteinExistence type="predicted"/>
<evidence type="ECO:0000256" key="1">
    <source>
        <dbReference type="SAM" id="MobiDB-lite"/>
    </source>
</evidence>
<keyword evidence="2" id="KW-1133">Transmembrane helix</keyword>
<keyword evidence="4" id="KW-1185">Reference proteome</keyword>
<feature type="region of interest" description="Disordered" evidence="1">
    <location>
        <begin position="48"/>
        <end position="71"/>
    </location>
</feature>
<evidence type="ECO:0000313" key="3">
    <source>
        <dbReference type="EMBL" id="KAK4773853.1"/>
    </source>
</evidence>
<protein>
    <submittedName>
        <fullName evidence="3">Uncharacterized protein</fullName>
    </submittedName>
</protein>
<accession>A0AAN7QS19</accession>
<feature type="transmembrane region" description="Helical" evidence="2">
    <location>
        <begin position="29"/>
        <end position="46"/>
    </location>
</feature>
<dbReference type="AlphaFoldDB" id="A0AAN7QS19"/>
<evidence type="ECO:0000256" key="2">
    <source>
        <dbReference type="SAM" id="Phobius"/>
    </source>
</evidence>
<dbReference type="Proteomes" id="UP001345219">
    <property type="component" value="Chromosome 22"/>
</dbReference>
<reference evidence="3 4" key="1">
    <citation type="journal article" date="2023" name="Hortic Res">
        <title>Pangenome of water caltrop reveals structural variations and asymmetric subgenome divergence after allopolyploidization.</title>
        <authorList>
            <person name="Zhang X."/>
            <person name="Chen Y."/>
            <person name="Wang L."/>
            <person name="Yuan Y."/>
            <person name="Fang M."/>
            <person name="Shi L."/>
            <person name="Lu R."/>
            <person name="Comes H.P."/>
            <person name="Ma Y."/>
            <person name="Chen Y."/>
            <person name="Huang G."/>
            <person name="Zhou Y."/>
            <person name="Zheng Z."/>
            <person name="Qiu Y."/>
        </authorList>
    </citation>
    <scope>NUCLEOTIDE SEQUENCE [LARGE SCALE GENOMIC DNA]</scope>
    <source>
        <tissue evidence="3">Roots</tissue>
    </source>
</reference>
<keyword evidence="2" id="KW-0812">Transmembrane</keyword>